<dbReference type="InterPro" id="IPR035906">
    <property type="entry name" value="MetI-like_sf"/>
</dbReference>
<reference evidence="9 10" key="1">
    <citation type="submission" date="2015-03" db="EMBL/GenBank/DDBJ databases">
        <authorList>
            <person name="Zheng J."/>
            <person name="Ganezle M."/>
        </authorList>
    </citation>
    <scope>NUCLEOTIDE SEQUENCE [LARGE SCALE GENOMIC DNA]</scope>
    <source>
        <strain evidence="9 10">LP38</strain>
    </source>
</reference>
<comment type="subcellular location">
    <subcellularLocation>
        <location evidence="1 7">Cell membrane</location>
        <topology evidence="1 7">Multi-pass membrane protein</topology>
    </subcellularLocation>
</comment>
<dbReference type="PANTHER" id="PTHR43163">
    <property type="entry name" value="DIPEPTIDE TRANSPORT SYSTEM PERMEASE PROTEIN DPPB-RELATED"/>
    <property type="match status" value="1"/>
</dbReference>
<feature type="transmembrane region" description="Helical" evidence="7">
    <location>
        <begin position="241"/>
        <end position="266"/>
    </location>
</feature>
<dbReference type="InterPro" id="IPR000515">
    <property type="entry name" value="MetI-like"/>
</dbReference>
<evidence type="ECO:0000313" key="10">
    <source>
        <dbReference type="Proteomes" id="UP000033491"/>
    </source>
</evidence>
<dbReference type="SUPFAM" id="SSF161098">
    <property type="entry name" value="MetI-like"/>
    <property type="match status" value="1"/>
</dbReference>
<protein>
    <submittedName>
        <fullName evidence="9">Peptide ABC transporter permease</fullName>
    </submittedName>
</protein>
<dbReference type="Gene3D" id="1.10.3720.10">
    <property type="entry name" value="MetI-like"/>
    <property type="match status" value="1"/>
</dbReference>
<feature type="transmembrane region" description="Helical" evidence="7">
    <location>
        <begin position="99"/>
        <end position="122"/>
    </location>
</feature>
<keyword evidence="5 7" id="KW-1133">Transmembrane helix</keyword>
<gene>
    <name evidence="9" type="ORF">VC81_00685</name>
</gene>
<evidence type="ECO:0000256" key="2">
    <source>
        <dbReference type="ARBA" id="ARBA00022448"/>
    </source>
</evidence>
<dbReference type="EMBL" id="JZCR01000003">
    <property type="protein sequence ID" value="KJW13738.1"/>
    <property type="molecule type" value="Genomic_DNA"/>
</dbReference>
<keyword evidence="2 7" id="KW-0813">Transport</keyword>
<evidence type="ECO:0000259" key="8">
    <source>
        <dbReference type="PROSITE" id="PS50928"/>
    </source>
</evidence>
<evidence type="ECO:0000313" key="9">
    <source>
        <dbReference type="EMBL" id="KJW13738.1"/>
    </source>
</evidence>
<dbReference type="InterPro" id="IPR045621">
    <property type="entry name" value="BPD_transp_1_N"/>
</dbReference>
<proteinExistence type="inferred from homology"/>
<keyword evidence="6 7" id="KW-0472">Membrane</keyword>
<evidence type="ECO:0000256" key="7">
    <source>
        <dbReference type="RuleBase" id="RU363032"/>
    </source>
</evidence>
<evidence type="ECO:0000256" key="1">
    <source>
        <dbReference type="ARBA" id="ARBA00004651"/>
    </source>
</evidence>
<dbReference type="AlphaFoldDB" id="A0A0F3RUM7"/>
<evidence type="ECO:0000256" key="6">
    <source>
        <dbReference type="ARBA" id="ARBA00023136"/>
    </source>
</evidence>
<dbReference type="PATRIC" id="fig|216463.3.peg.1918"/>
<dbReference type="RefSeq" id="WP_045806230.1">
    <property type="nucleotide sequence ID" value="NZ_JZCR01000003.1"/>
</dbReference>
<organism evidence="9 10">
    <name type="scientific">Levilactobacillus spicheri</name>
    <dbReference type="NCBI Taxonomy" id="216463"/>
    <lineage>
        <taxon>Bacteria</taxon>
        <taxon>Bacillati</taxon>
        <taxon>Bacillota</taxon>
        <taxon>Bacilli</taxon>
        <taxon>Lactobacillales</taxon>
        <taxon>Lactobacillaceae</taxon>
        <taxon>Levilactobacillus</taxon>
    </lineage>
</organism>
<feature type="transmembrane region" description="Helical" evidence="7">
    <location>
        <begin position="182"/>
        <end position="205"/>
    </location>
</feature>
<dbReference type="Pfam" id="PF19300">
    <property type="entry name" value="BPD_transp_1_N"/>
    <property type="match status" value="1"/>
</dbReference>
<feature type="domain" description="ABC transmembrane type-1" evidence="8">
    <location>
        <begin position="95"/>
        <end position="305"/>
    </location>
</feature>
<dbReference type="OrthoDB" id="9773683at2"/>
<keyword evidence="3" id="KW-1003">Cell membrane</keyword>
<dbReference type="Pfam" id="PF00528">
    <property type="entry name" value="BPD_transp_1"/>
    <property type="match status" value="1"/>
</dbReference>
<dbReference type="PROSITE" id="PS50928">
    <property type="entry name" value="ABC_TM1"/>
    <property type="match status" value="1"/>
</dbReference>
<feature type="transmembrane region" description="Helical" evidence="7">
    <location>
        <begin position="9"/>
        <end position="27"/>
    </location>
</feature>
<accession>A0A0F3RUM7</accession>
<dbReference type="GO" id="GO:0055085">
    <property type="term" value="P:transmembrane transport"/>
    <property type="evidence" value="ECO:0007669"/>
    <property type="project" value="InterPro"/>
</dbReference>
<evidence type="ECO:0000256" key="4">
    <source>
        <dbReference type="ARBA" id="ARBA00022692"/>
    </source>
</evidence>
<feature type="transmembrane region" description="Helical" evidence="7">
    <location>
        <begin position="134"/>
        <end position="162"/>
    </location>
</feature>
<sequence>MWKTILRRVLIMIPEVIILSILVFLLAKAMPGDPFTGSINPKADPAQIHHLMKINGLYDPWYQQYWNWVVHLFHGNLGNSYQYQEPVTRLIGSRAVNTLWLALVTMILTYALALPMGVFAGRHEGKLPDTVIRVYTYVTYCIPFFVILVIGIWIFGYVLGWFPTTGSISSDTSGWLSTIGSRFYHIILPAILGALFGTVNIVQYLRSEVIDAKRSDYVRTARAKGVPSKDIYRHHIFRNSLLPIAAFAGYSITGLLNGSIFTETVFSYPGMGLLFVNSISYRDYTVITALVLIYGILNLLGTLLSDIILSIVDPRIRIE</sequence>
<dbReference type="PANTHER" id="PTHR43163:SF6">
    <property type="entry name" value="DIPEPTIDE TRANSPORT SYSTEM PERMEASE PROTEIN DPPB-RELATED"/>
    <property type="match status" value="1"/>
</dbReference>
<dbReference type="CDD" id="cd06261">
    <property type="entry name" value="TM_PBP2"/>
    <property type="match status" value="1"/>
</dbReference>
<comment type="similarity">
    <text evidence="7">Belongs to the binding-protein-dependent transport system permease family.</text>
</comment>
<dbReference type="GO" id="GO:0005886">
    <property type="term" value="C:plasma membrane"/>
    <property type="evidence" value="ECO:0007669"/>
    <property type="project" value="UniProtKB-SubCell"/>
</dbReference>
<name>A0A0F3RUM7_9LACO</name>
<dbReference type="Proteomes" id="UP000033491">
    <property type="component" value="Unassembled WGS sequence"/>
</dbReference>
<dbReference type="STRING" id="216463.VC81_00685"/>
<keyword evidence="4 7" id="KW-0812">Transmembrane</keyword>
<evidence type="ECO:0000256" key="3">
    <source>
        <dbReference type="ARBA" id="ARBA00022475"/>
    </source>
</evidence>
<comment type="caution">
    <text evidence="9">The sequence shown here is derived from an EMBL/GenBank/DDBJ whole genome shotgun (WGS) entry which is preliminary data.</text>
</comment>
<feature type="transmembrane region" description="Helical" evidence="7">
    <location>
        <begin position="286"/>
        <end position="312"/>
    </location>
</feature>
<evidence type="ECO:0000256" key="5">
    <source>
        <dbReference type="ARBA" id="ARBA00022989"/>
    </source>
</evidence>